<evidence type="ECO:0000313" key="1">
    <source>
        <dbReference type="EMBL" id="MDL0117145.1"/>
    </source>
</evidence>
<gene>
    <name evidence="1" type="ORF">OWO77_09240</name>
</gene>
<comment type="caution">
    <text evidence="1">The sequence shown here is derived from an EMBL/GenBank/DDBJ whole genome shotgun (WGS) entry which is preliminary data.</text>
</comment>
<name>A0ABT7HYL6_MAMSC</name>
<organism evidence="1 2">
    <name type="scientific">Mammaliicoccus sciuri</name>
    <name type="common">Staphylococcus sciuri</name>
    <dbReference type="NCBI Taxonomy" id="1296"/>
    <lineage>
        <taxon>Bacteria</taxon>
        <taxon>Bacillati</taxon>
        <taxon>Bacillota</taxon>
        <taxon>Bacilli</taxon>
        <taxon>Bacillales</taxon>
        <taxon>Staphylococcaceae</taxon>
        <taxon>Mammaliicoccus</taxon>
    </lineage>
</organism>
<dbReference type="Proteomes" id="UP001176210">
    <property type="component" value="Unassembled WGS sequence"/>
</dbReference>
<sequence>MIINLEEMNINFDLESETPFFQVSNENRVRFDVEYVNKKQLSNIINQLFTNQTKTKCSFLSEYKYPVKFREKTRLGRFFKITNWKEELHTSNEEYIIVTTENLKNDEIINYCLYIQKGMIQPYIIFYNKQNIIYISNDVIDIISSLKDMISNIKLDFKEFIDVFYEILD</sequence>
<accession>A0ABT7HYL6</accession>
<dbReference type="RefSeq" id="WP_239705703.1">
    <property type="nucleotide sequence ID" value="NZ_CP120185.1"/>
</dbReference>
<dbReference type="EMBL" id="JAPNQM010000004">
    <property type="protein sequence ID" value="MDL0117145.1"/>
    <property type="molecule type" value="Genomic_DNA"/>
</dbReference>
<evidence type="ECO:0000313" key="2">
    <source>
        <dbReference type="Proteomes" id="UP001176210"/>
    </source>
</evidence>
<proteinExistence type="predicted"/>
<reference evidence="1" key="2">
    <citation type="journal article" date="2023" name="Vet. Microbiol.">
        <title>Emergence of livestock-associated Mammaliicoccus sciuri ST71 co-harbouring mecA and mecC genes in Brazil.</title>
        <authorList>
            <person name="de Moura G.S."/>
            <person name="de Carvalho E."/>
            <person name="Ramos Sanchez E.M."/>
            <person name="Sellera F.P."/>
            <person name="Marques M.F.S."/>
            <person name="Heinemann M.B."/>
            <person name="De Vliegher S."/>
            <person name="Souza F.N."/>
            <person name="Mota R.A."/>
        </authorList>
    </citation>
    <scope>NUCLEOTIDE SEQUENCE</scope>
    <source>
        <strain evidence="1">BR656</strain>
    </source>
</reference>
<keyword evidence="2" id="KW-1185">Reference proteome</keyword>
<reference evidence="1" key="1">
    <citation type="submission" date="2022-09" db="EMBL/GenBank/DDBJ databases">
        <authorList>
            <person name="De Moura G.S."/>
            <person name="Carvalho E."/>
            <person name="Ramos Sanchez E.M."/>
            <person name="Sellera F.P."/>
            <person name="Marques M.F.S."/>
            <person name="Heinemann M.B."/>
            <person name="De Vliegher S."/>
            <person name="Souza F.N."/>
            <person name="Mota R.A."/>
        </authorList>
    </citation>
    <scope>NUCLEOTIDE SEQUENCE</scope>
    <source>
        <strain evidence="1">BR656</strain>
    </source>
</reference>
<protein>
    <submittedName>
        <fullName evidence="1">Phage tail protein</fullName>
    </submittedName>
</protein>